<evidence type="ECO:0000256" key="1">
    <source>
        <dbReference type="SAM" id="SignalP"/>
    </source>
</evidence>
<dbReference type="EMBL" id="LSYS01006902">
    <property type="protein sequence ID" value="OPJ73329.1"/>
    <property type="molecule type" value="Genomic_DNA"/>
</dbReference>
<name>A0A1V4JMC8_PATFA</name>
<feature type="signal peptide" evidence="1">
    <location>
        <begin position="1"/>
        <end position="31"/>
    </location>
</feature>
<keyword evidence="3" id="KW-1185">Reference proteome</keyword>
<dbReference type="AlphaFoldDB" id="A0A1V4JMC8"/>
<proteinExistence type="predicted"/>
<sequence length="90" mass="10210">MAHTPVYLPGVGLAKKVAFLLLQWCPDSCAAGEWTARAQEFTRKYRPVGCTKVKSTMRSFKTYSPDSPQEAHIFHEVLCHHLVIRHGLEE</sequence>
<dbReference type="Proteomes" id="UP000190648">
    <property type="component" value="Unassembled WGS sequence"/>
</dbReference>
<keyword evidence="1" id="KW-0732">Signal</keyword>
<gene>
    <name evidence="2" type="ORF">AV530_005708</name>
</gene>
<reference evidence="2 3" key="1">
    <citation type="submission" date="2016-02" db="EMBL/GenBank/DDBJ databases">
        <title>Band-tailed pigeon sequencing and assembly.</title>
        <authorList>
            <person name="Soares A.E."/>
            <person name="Novak B.J."/>
            <person name="Rice E.S."/>
            <person name="O'Connell B."/>
            <person name="Chang D."/>
            <person name="Weber S."/>
            <person name="Shapiro B."/>
        </authorList>
    </citation>
    <scope>NUCLEOTIDE SEQUENCE [LARGE SCALE GENOMIC DNA]</scope>
    <source>
        <strain evidence="2">BTP2013</strain>
        <tissue evidence="2">Blood</tissue>
    </source>
</reference>
<evidence type="ECO:0000313" key="2">
    <source>
        <dbReference type="EMBL" id="OPJ73329.1"/>
    </source>
</evidence>
<comment type="caution">
    <text evidence="2">The sequence shown here is derived from an EMBL/GenBank/DDBJ whole genome shotgun (WGS) entry which is preliminary data.</text>
</comment>
<protein>
    <recommendedName>
        <fullName evidence="4">DUF4817 domain-containing protein</fullName>
    </recommendedName>
</protein>
<evidence type="ECO:0000313" key="3">
    <source>
        <dbReference type="Proteomes" id="UP000190648"/>
    </source>
</evidence>
<evidence type="ECO:0008006" key="4">
    <source>
        <dbReference type="Google" id="ProtNLM"/>
    </source>
</evidence>
<feature type="chain" id="PRO_5013070530" description="DUF4817 domain-containing protein" evidence="1">
    <location>
        <begin position="32"/>
        <end position="90"/>
    </location>
</feature>
<accession>A0A1V4JMC8</accession>
<organism evidence="2 3">
    <name type="scientific">Patagioenas fasciata monilis</name>
    <dbReference type="NCBI Taxonomy" id="372326"/>
    <lineage>
        <taxon>Eukaryota</taxon>
        <taxon>Metazoa</taxon>
        <taxon>Chordata</taxon>
        <taxon>Craniata</taxon>
        <taxon>Vertebrata</taxon>
        <taxon>Euteleostomi</taxon>
        <taxon>Archelosauria</taxon>
        <taxon>Archosauria</taxon>
        <taxon>Dinosauria</taxon>
        <taxon>Saurischia</taxon>
        <taxon>Theropoda</taxon>
        <taxon>Coelurosauria</taxon>
        <taxon>Aves</taxon>
        <taxon>Neognathae</taxon>
        <taxon>Neoaves</taxon>
        <taxon>Columbimorphae</taxon>
        <taxon>Columbiformes</taxon>
        <taxon>Columbidae</taxon>
        <taxon>Patagioenas</taxon>
    </lineage>
</organism>